<proteinExistence type="predicted"/>
<dbReference type="EMBL" id="MN739169">
    <property type="protein sequence ID" value="QHS92126.1"/>
    <property type="molecule type" value="Genomic_DNA"/>
</dbReference>
<reference evidence="2" key="1">
    <citation type="journal article" date="2020" name="Nature">
        <title>Giant virus diversity and host interactions through global metagenomics.</title>
        <authorList>
            <person name="Schulz F."/>
            <person name="Roux S."/>
            <person name="Paez-Espino D."/>
            <person name="Jungbluth S."/>
            <person name="Walsh D.A."/>
            <person name="Denef V.J."/>
            <person name="McMahon K.D."/>
            <person name="Konstantinidis K.T."/>
            <person name="Eloe-Fadrosh E.A."/>
            <person name="Kyrpides N.C."/>
            <person name="Woyke T."/>
        </authorList>
    </citation>
    <scope>NUCLEOTIDE SEQUENCE</scope>
    <source>
        <strain evidence="2">GVMAG-M-3300013285-6</strain>
    </source>
</reference>
<evidence type="ECO:0000313" key="2">
    <source>
        <dbReference type="EMBL" id="QHS92126.1"/>
    </source>
</evidence>
<evidence type="ECO:0000256" key="1">
    <source>
        <dbReference type="SAM" id="MobiDB-lite"/>
    </source>
</evidence>
<name>A0A6C0BIY7_9ZZZZ</name>
<dbReference type="AlphaFoldDB" id="A0A6C0BIY7"/>
<organism evidence="2">
    <name type="scientific">viral metagenome</name>
    <dbReference type="NCBI Taxonomy" id="1070528"/>
    <lineage>
        <taxon>unclassified sequences</taxon>
        <taxon>metagenomes</taxon>
        <taxon>organismal metagenomes</taxon>
    </lineage>
</organism>
<accession>A0A6C0BIY7</accession>
<feature type="region of interest" description="Disordered" evidence="1">
    <location>
        <begin position="83"/>
        <end position="102"/>
    </location>
</feature>
<protein>
    <submittedName>
        <fullName evidence="2">Uncharacterized protein</fullName>
    </submittedName>
</protein>
<sequence>MGWTTYAWEAKEKGVMFLQPYPRIEDTRTCSPSHYLHYIMQCEQSKINALLAGAYRCSARLNAKYLAKAPRLHEVYAALPETPSRRFDEDEDEEKPRPPSAADIKLRIMRRKALKTCAKAQMMLSPDNLIEYKAIAYGWTHLRKYR</sequence>